<gene>
    <name evidence="1" type="ORF">EGT50_03235</name>
</gene>
<sequence>MVSAALLVRVEAKRGKEAEVAEFLESALALVQEEPDTTAWFALRFGPATFGIFDAFPDDTGRQAHLAGQVAEALMARAGELFVAHPTITNVDVLASKLPE</sequence>
<dbReference type="GO" id="GO:0004497">
    <property type="term" value="F:monooxygenase activity"/>
    <property type="evidence" value="ECO:0007669"/>
    <property type="project" value="UniProtKB-KW"/>
</dbReference>
<dbReference type="RefSeq" id="WP_127951114.1">
    <property type="nucleotide sequence ID" value="NZ_RKLO01000001.1"/>
</dbReference>
<dbReference type="Proteomes" id="UP000283479">
    <property type="component" value="Unassembled WGS sequence"/>
</dbReference>
<dbReference type="EMBL" id="RKLO01000001">
    <property type="protein sequence ID" value="RVW05589.1"/>
    <property type="molecule type" value="Genomic_DNA"/>
</dbReference>
<evidence type="ECO:0000313" key="1">
    <source>
        <dbReference type="EMBL" id="RVW05589.1"/>
    </source>
</evidence>
<dbReference type="AlphaFoldDB" id="A0A3S3E558"/>
<evidence type="ECO:0000313" key="2">
    <source>
        <dbReference type="Proteomes" id="UP000283479"/>
    </source>
</evidence>
<dbReference type="InterPro" id="IPR011008">
    <property type="entry name" value="Dimeric_a/b-barrel"/>
</dbReference>
<dbReference type="Gene3D" id="3.30.70.100">
    <property type="match status" value="1"/>
</dbReference>
<keyword evidence="1" id="KW-0560">Oxidoreductase</keyword>
<name>A0A3S3E558_9NOCA</name>
<keyword evidence="2" id="KW-1185">Reference proteome</keyword>
<dbReference type="SUPFAM" id="SSF54909">
    <property type="entry name" value="Dimeric alpha+beta barrel"/>
    <property type="match status" value="1"/>
</dbReference>
<proteinExistence type="predicted"/>
<comment type="caution">
    <text evidence="1">The sequence shown here is derived from an EMBL/GenBank/DDBJ whole genome shotgun (WGS) entry which is preliminary data.</text>
</comment>
<dbReference type="OrthoDB" id="9804891at2"/>
<organism evidence="1 2">
    <name type="scientific">Rhodococcus xishaensis</name>
    <dbReference type="NCBI Taxonomy" id="2487364"/>
    <lineage>
        <taxon>Bacteria</taxon>
        <taxon>Bacillati</taxon>
        <taxon>Actinomycetota</taxon>
        <taxon>Actinomycetes</taxon>
        <taxon>Mycobacteriales</taxon>
        <taxon>Nocardiaceae</taxon>
        <taxon>Rhodococcus</taxon>
    </lineage>
</organism>
<keyword evidence="1" id="KW-0503">Monooxygenase</keyword>
<reference evidence="1 2" key="1">
    <citation type="submission" date="2018-11" db="EMBL/GenBank/DDBJ databases">
        <title>Rhodococcus spongicola sp. nov. and Rhodococcus xishaensis sp. nov. from marine sponges.</title>
        <authorList>
            <person name="Li L."/>
            <person name="Lin H.W."/>
        </authorList>
    </citation>
    <scope>NUCLEOTIDE SEQUENCE [LARGE SCALE GENOMIC DNA]</scope>
    <source>
        <strain evidence="1 2">LHW51113</strain>
    </source>
</reference>
<protein>
    <submittedName>
        <fullName evidence="1">Antibiotic biosynthesis monooxygenase</fullName>
    </submittedName>
</protein>
<accession>A0A3S3E558</accession>